<dbReference type="GO" id="GO:0006886">
    <property type="term" value="P:intracellular protein transport"/>
    <property type="evidence" value="ECO:0007669"/>
    <property type="project" value="UniProtKB-UniRule"/>
</dbReference>
<feature type="domain" description="COPA/B TPR" evidence="15">
    <location>
        <begin position="589"/>
        <end position="769"/>
    </location>
</feature>
<sequence>MPLRLDIKRKLSARSDRVKSVDLHPTEPWMLCSLYQGNVNIWNYETQLLLKTFEVCDLPVRTAKFITRKNWIVAGSDDMMVRVFNYNTLEKVHSFEVHSDYVRSIAVHPTQPFILTSSDDMLIKLWNWEKSWRAQQIFEGHTHYVMQVVFNPKDNNTFASASLDRTVKVWQLGSSTANFTLDGHERGVNCVDYYHHGDKPYLVSGADDRFVKIWDYQNKTCVQTLEGHTQNISAVCFHPELPILLTGSEDGTVRIWHSGTYRLESSLNYGFERVWALGGIRGSNNVVIGYDEGSVMIKVGREEPAVSMDSMGGKIVWAKHSEIQQVNLKALDEEIQDGERLPLAIKDMGGCEIYPQTIQHNPNGRFLVVCGDGEWIIYTSMALRNKAFGQALEFVWAADSSQYATREHSSAVKLFKNFKEKTFLKPDFGVDGIFGGYLLGVSSASGLSFYDWDTTKLIRRIDIQPTHVYWAENASLIALATADQYFILKYHSDIVANAGEDAEDITDAFEMVAEMNEVVKTGIWVGDCFIYTNSVNRVNYFVGGEVVTVSHLDRPMYLLGYVPKDNRLYLCDKELGIVSYSLLLSVLEYQTAVMRKDFETADRVLPTVPSEHRTRVAHFLEKQGFKKQALDVSNDPEHKFELALSLGNLDVAHTLAIDANSHQKWRQLASLATQHGKLRLAQECLHNARDFGGLLLLATSTGNANMIEKLGNVADESGKNNISFLSHFLLGDIDKCLDILIKTDRIPEAAFFARAYAPSKISYVVKLWKEKLSLISEKAGQSLADPEQYENLFPGYRESLRVEKFLNEENKKKIPALAFPTVKPNIDRKPLEEMLEAEASSSSSIDHMSDRLHDLGIANKLSTMKEPLLPQNIDNPSRSSRPLIVDDELDIELELDENIDTTDVNLDDELLTEEEE</sequence>
<dbReference type="InterPro" id="IPR056176">
    <property type="entry name" value="TPR_COPA_B"/>
</dbReference>
<keyword evidence="9 12" id="KW-0333">Golgi apparatus</keyword>
<dbReference type="PANTHER" id="PTHR19876:SF2">
    <property type="entry name" value="COATOMER SUBUNIT BETA"/>
    <property type="match status" value="1"/>
</dbReference>
<name>A0A834Y2A2_APHGI</name>
<evidence type="ECO:0000256" key="2">
    <source>
        <dbReference type="ARBA" id="ARBA00010844"/>
    </source>
</evidence>
<feature type="domain" description="COPA/B second beta-propeller" evidence="14">
    <location>
        <begin position="320"/>
        <end position="572"/>
    </location>
</feature>
<feature type="repeat" description="WD" evidence="13">
    <location>
        <begin position="225"/>
        <end position="256"/>
    </location>
</feature>
<dbReference type="InterPro" id="IPR036322">
    <property type="entry name" value="WD40_repeat_dom_sf"/>
</dbReference>
<dbReference type="OrthoDB" id="2150324at2759"/>
<dbReference type="GO" id="GO:0000139">
    <property type="term" value="C:Golgi membrane"/>
    <property type="evidence" value="ECO:0007669"/>
    <property type="project" value="UniProtKB-SubCell"/>
</dbReference>
<dbReference type="Pfam" id="PF23953">
    <property type="entry name" value="TPR_COPA_B"/>
    <property type="match status" value="1"/>
</dbReference>
<evidence type="ECO:0000259" key="14">
    <source>
        <dbReference type="Pfam" id="PF04053"/>
    </source>
</evidence>
<evidence type="ECO:0000256" key="4">
    <source>
        <dbReference type="ARBA" id="ARBA00022490"/>
    </source>
</evidence>
<comment type="caution">
    <text evidence="16">The sequence shown here is derived from an EMBL/GenBank/DDBJ whole genome shotgun (WGS) entry which is preliminary data.</text>
</comment>
<evidence type="ECO:0000256" key="6">
    <source>
        <dbReference type="ARBA" id="ARBA00022737"/>
    </source>
</evidence>
<comment type="similarity">
    <text evidence="2 12">Belongs to the WD repeat COPB2 family.</text>
</comment>
<dbReference type="SUPFAM" id="SSF50978">
    <property type="entry name" value="WD40 repeat-like"/>
    <property type="match status" value="2"/>
</dbReference>
<dbReference type="GO" id="GO:0005198">
    <property type="term" value="F:structural molecule activity"/>
    <property type="evidence" value="ECO:0007669"/>
    <property type="project" value="UniProtKB-UniRule"/>
</dbReference>
<dbReference type="GO" id="GO:0006890">
    <property type="term" value="P:retrograde vesicle-mediated transport, Golgi to endoplasmic reticulum"/>
    <property type="evidence" value="ECO:0007669"/>
    <property type="project" value="TreeGrafter"/>
</dbReference>
<dbReference type="InterPro" id="IPR015943">
    <property type="entry name" value="WD40/YVTN_repeat-like_dom_sf"/>
</dbReference>
<dbReference type="GO" id="GO:0030126">
    <property type="term" value="C:COPI vesicle coat"/>
    <property type="evidence" value="ECO:0007669"/>
    <property type="project" value="TreeGrafter"/>
</dbReference>
<dbReference type="InterPro" id="IPR001680">
    <property type="entry name" value="WD40_rpt"/>
</dbReference>
<keyword evidence="5 13" id="KW-0853">WD repeat</keyword>
<keyword evidence="3 12" id="KW-0813">Transport</keyword>
<dbReference type="PANTHER" id="PTHR19876">
    <property type="entry name" value="COATOMER"/>
    <property type="match status" value="1"/>
</dbReference>
<dbReference type="FunFam" id="1.25.40.470:FF:000001">
    <property type="entry name" value="Coatomer subunit beta"/>
    <property type="match status" value="1"/>
</dbReference>
<dbReference type="PROSITE" id="PS50294">
    <property type="entry name" value="WD_REPEATS_REGION"/>
    <property type="match status" value="4"/>
</dbReference>
<dbReference type="InterPro" id="IPR050844">
    <property type="entry name" value="Coatomer_complex_subunit"/>
</dbReference>
<feature type="repeat" description="WD" evidence="13">
    <location>
        <begin position="138"/>
        <end position="180"/>
    </location>
</feature>
<dbReference type="GO" id="GO:0006888">
    <property type="term" value="P:endoplasmic reticulum to Golgi vesicle-mediated transport"/>
    <property type="evidence" value="ECO:0007669"/>
    <property type="project" value="TreeGrafter"/>
</dbReference>
<protein>
    <recommendedName>
        <fullName evidence="12">Coatomer subunit beta'</fullName>
    </recommendedName>
</protein>
<dbReference type="InterPro" id="IPR016453">
    <property type="entry name" value="COPB2"/>
</dbReference>
<dbReference type="PRINTS" id="PR00320">
    <property type="entry name" value="GPROTEINBRPT"/>
</dbReference>
<comment type="function">
    <text evidence="12">The coatomer is a cytosolic protein complex that binds to dilysine motifs and reversibly associates with Golgi non-clathrin-coated vesicles, which further mediate biosynthetic protein transport from the ER, via the Golgi up to the trans Golgi network. Coatomer complex is required for budding from Golgi membranes, and is essential for the retrograde Golgi-to-ER transport of dilysine-tagged proteins.</text>
</comment>
<dbReference type="CDD" id="cd22947">
    <property type="entry name" value="Coatomer_WDAD_beta-like"/>
    <property type="match status" value="1"/>
</dbReference>
<dbReference type="EMBL" id="JACMRX010000001">
    <property type="protein sequence ID" value="KAF7996398.1"/>
    <property type="molecule type" value="Genomic_DNA"/>
</dbReference>
<dbReference type="Gene3D" id="1.25.40.470">
    <property type="match status" value="1"/>
</dbReference>
<gene>
    <name evidence="16" type="ORF">HCN44_002030</name>
</gene>
<feature type="repeat" description="WD" evidence="13">
    <location>
        <begin position="95"/>
        <end position="127"/>
    </location>
</feature>
<dbReference type="Proteomes" id="UP000639338">
    <property type="component" value="Unassembled WGS sequence"/>
</dbReference>
<evidence type="ECO:0000256" key="10">
    <source>
        <dbReference type="ARBA" id="ARBA00023136"/>
    </source>
</evidence>
<dbReference type="PIRSF" id="PIRSF005567">
    <property type="entry name" value="Coatomer_beta'_subunit"/>
    <property type="match status" value="1"/>
</dbReference>
<evidence type="ECO:0000256" key="1">
    <source>
        <dbReference type="ARBA" id="ARBA00004347"/>
    </source>
</evidence>
<keyword evidence="7 12" id="KW-0931">ER-Golgi transport</keyword>
<dbReference type="InterPro" id="IPR006692">
    <property type="entry name" value="Beta-prop_COPA/B_2nd"/>
</dbReference>
<organism evidence="16 17">
    <name type="scientific">Aphidius gifuensis</name>
    <name type="common">Parasitoid wasp</name>
    <dbReference type="NCBI Taxonomy" id="684658"/>
    <lineage>
        <taxon>Eukaryota</taxon>
        <taxon>Metazoa</taxon>
        <taxon>Ecdysozoa</taxon>
        <taxon>Arthropoda</taxon>
        <taxon>Hexapoda</taxon>
        <taxon>Insecta</taxon>
        <taxon>Pterygota</taxon>
        <taxon>Neoptera</taxon>
        <taxon>Endopterygota</taxon>
        <taxon>Hymenoptera</taxon>
        <taxon>Apocrita</taxon>
        <taxon>Ichneumonoidea</taxon>
        <taxon>Braconidae</taxon>
        <taxon>Aphidiinae</taxon>
        <taxon>Aphidius</taxon>
    </lineage>
</organism>
<dbReference type="SMART" id="SM00320">
    <property type="entry name" value="WD40"/>
    <property type="match status" value="6"/>
</dbReference>
<evidence type="ECO:0000259" key="15">
    <source>
        <dbReference type="Pfam" id="PF23953"/>
    </source>
</evidence>
<evidence type="ECO:0000256" key="3">
    <source>
        <dbReference type="ARBA" id="ARBA00022448"/>
    </source>
</evidence>
<evidence type="ECO:0000256" key="12">
    <source>
        <dbReference type="PIRNR" id="PIRNR005567"/>
    </source>
</evidence>
<accession>A0A834Y2A2</accession>
<dbReference type="InterPro" id="IPR020472">
    <property type="entry name" value="WD40_PAC1"/>
</dbReference>
<dbReference type="PROSITE" id="PS50082">
    <property type="entry name" value="WD_REPEATS_2"/>
    <property type="match status" value="4"/>
</dbReference>
<keyword evidence="11 12" id="KW-0968">Cytoplasmic vesicle</keyword>
<keyword evidence="10 12" id="KW-0472">Membrane</keyword>
<feature type="repeat" description="WD" evidence="13">
    <location>
        <begin position="181"/>
        <end position="224"/>
    </location>
</feature>
<dbReference type="FunFam" id="2.130.10.10:FF:000008">
    <property type="entry name" value="Coatomer subunit beta"/>
    <property type="match status" value="1"/>
</dbReference>
<comment type="subunit">
    <text evidence="12">Oligomeric complex that consists of at least the alpha, beta, beta', gamma, delta, epsilon and zeta subunits.</text>
</comment>
<evidence type="ECO:0000256" key="7">
    <source>
        <dbReference type="ARBA" id="ARBA00022892"/>
    </source>
</evidence>
<dbReference type="Gene3D" id="2.130.10.10">
    <property type="entry name" value="YVTN repeat-like/Quinoprotein amine dehydrogenase"/>
    <property type="match status" value="1"/>
</dbReference>
<proteinExistence type="inferred from homology"/>
<reference evidence="16 17" key="1">
    <citation type="submission" date="2020-08" db="EMBL/GenBank/DDBJ databases">
        <title>Aphidius gifuensis genome sequencing and assembly.</title>
        <authorList>
            <person name="Du Z."/>
        </authorList>
    </citation>
    <scope>NUCLEOTIDE SEQUENCE [LARGE SCALE GENOMIC DNA]</scope>
    <source>
        <strain evidence="16">YNYX2018</strain>
        <tissue evidence="16">Adults</tissue>
    </source>
</reference>
<dbReference type="GO" id="GO:0006891">
    <property type="term" value="P:intra-Golgi vesicle-mediated transport"/>
    <property type="evidence" value="ECO:0007669"/>
    <property type="project" value="TreeGrafter"/>
</dbReference>
<evidence type="ECO:0000256" key="13">
    <source>
        <dbReference type="PROSITE-ProRule" id="PRU00221"/>
    </source>
</evidence>
<keyword evidence="8 12" id="KW-0653">Protein transport</keyword>
<evidence type="ECO:0000256" key="5">
    <source>
        <dbReference type="ARBA" id="ARBA00022574"/>
    </source>
</evidence>
<keyword evidence="4 12" id="KW-0963">Cytoplasm</keyword>
<evidence type="ECO:0000313" key="16">
    <source>
        <dbReference type="EMBL" id="KAF7996398.1"/>
    </source>
</evidence>
<dbReference type="AlphaFoldDB" id="A0A834Y2A2"/>
<evidence type="ECO:0000256" key="8">
    <source>
        <dbReference type="ARBA" id="ARBA00022927"/>
    </source>
</evidence>
<evidence type="ECO:0000256" key="11">
    <source>
        <dbReference type="ARBA" id="ARBA00023329"/>
    </source>
</evidence>
<evidence type="ECO:0000256" key="9">
    <source>
        <dbReference type="ARBA" id="ARBA00023034"/>
    </source>
</evidence>
<dbReference type="CDD" id="cd00200">
    <property type="entry name" value="WD40"/>
    <property type="match status" value="1"/>
</dbReference>
<comment type="subcellular location">
    <subcellularLocation>
        <location evidence="1 12">Cytoplasmic vesicle</location>
        <location evidence="1 12">COPI-coated vesicle membrane</location>
        <topology evidence="1 12">Peripheral membrane protein</topology>
        <orientation evidence="1 12">Cytoplasmic side</orientation>
    </subcellularLocation>
    <subcellularLocation>
        <location evidence="12">Golgi apparatus membrane</location>
        <topology evidence="12">Peripheral membrane protein</topology>
        <orientation evidence="12">Cytoplasmic side</orientation>
    </subcellularLocation>
    <text evidence="12">The coatomer is cytoplasmic or polymerized on the cytoplasmic side of the Golgi, as well as on the vesicles/buds originating from it.</text>
</comment>
<keyword evidence="17" id="KW-1185">Reference proteome</keyword>
<dbReference type="Pfam" id="PF04053">
    <property type="entry name" value="B-prop_COPA_B_2nd"/>
    <property type="match status" value="1"/>
</dbReference>
<evidence type="ECO:0000313" key="17">
    <source>
        <dbReference type="Proteomes" id="UP000639338"/>
    </source>
</evidence>
<keyword evidence="6" id="KW-0677">Repeat</keyword>
<dbReference type="Pfam" id="PF00400">
    <property type="entry name" value="WD40"/>
    <property type="match status" value="6"/>
</dbReference>